<dbReference type="SUPFAM" id="SSF52833">
    <property type="entry name" value="Thioredoxin-like"/>
    <property type="match status" value="1"/>
</dbReference>
<organism evidence="2 3">
    <name type="scientific">Alteromonas profundi</name>
    <dbReference type="NCBI Taxonomy" id="2696062"/>
    <lineage>
        <taxon>Bacteria</taxon>
        <taxon>Pseudomonadati</taxon>
        <taxon>Pseudomonadota</taxon>
        <taxon>Gammaproteobacteria</taxon>
        <taxon>Alteromonadales</taxon>
        <taxon>Alteromonadaceae</taxon>
        <taxon>Alteromonas/Salinimonas group</taxon>
        <taxon>Alteromonas</taxon>
    </lineage>
</organism>
<evidence type="ECO:0000313" key="3">
    <source>
        <dbReference type="Proteomes" id="UP000470213"/>
    </source>
</evidence>
<dbReference type="Pfam" id="PF04214">
    <property type="entry name" value="DUF411"/>
    <property type="match status" value="1"/>
</dbReference>
<protein>
    <submittedName>
        <fullName evidence="2">DUF411 domain-containing protein</fullName>
    </submittedName>
</protein>
<dbReference type="InterPro" id="IPR007332">
    <property type="entry name" value="DUF411"/>
</dbReference>
<proteinExistence type="predicted"/>
<feature type="signal peptide" evidence="1">
    <location>
        <begin position="1"/>
        <end position="21"/>
    </location>
</feature>
<comment type="caution">
    <text evidence="2">The sequence shown here is derived from an EMBL/GenBank/DDBJ whole genome shotgun (WGS) entry which is preliminary data.</text>
</comment>
<dbReference type="AlphaFoldDB" id="A0A7X5RM90"/>
<dbReference type="Proteomes" id="UP000470213">
    <property type="component" value="Unassembled WGS sequence"/>
</dbReference>
<name>A0A7X5RM90_9ALTE</name>
<dbReference type="RefSeq" id="WP_163087301.1">
    <property type="nucleotide sequence ID" value="NZ_JAAAWN010000023.1"/>
</dbReference>
<evidence type="ECO:0000256" key="1">
    <source>
        <dbReference type="SAM" id="SignalP"/>
    </source>
</evidence>
<feature type="chain" id="PRO_5030703183" evidence="1">
    <location>
        <begin position="22"/>
        <end position="165"/>
    </location>
</feature>
<dbReference type="EMBL" id="JAAAWN010000023">
    <property type="protein sequence ID" value="NDV92521.1"/>
    <property type="molecule type" value="Genomic_DNA"/>
</dbReference>
<dbReference type="InterPro" id="IPR036249">
    <property type="entry name" value="Thioredoxin-like_sf"/>
</dbReference>
<keyword evidence="3" id="KW-1185">Reference proteome</keyword>
<evidence type="ECO:0000313" key="2">
    <source>
        <dbReference type="EMBL" id="NDV92521.1"/>
    </source>
</evidence>
<gene>
    <name evidence="2" type="ORF">GTH32_15200</name>
</gene>
<reference evidence="2 3" key="1">
    <citation type="submission" date="2020-01" db="EMBL/GenBank/DDBJ databases">
        <authorList>
            <person name="Chen J."/>
            <person name="Zhu S."/>
            <person name="Yang J."/>
        </authorList>
    </citation>
    <scope>NUCLEOTIDE SEQUENCE [LARGE SCALE GENOMIC DNA]</scope>
    <source>
        <strain evidence="2 3">345S023</strain>
    </source>
</reference>
<accession>A0A7X5RM90</accession>
<sequence>MIKIFFKLVVAVLLIPPFTHATEHNHESHVEAKLIELLVYKTPTCGCCKKWITHIEDEGVIAHSKDYRNISNIKTKYGIKPNYRSCHTAVTRNGFAFEGHVPAKFLKQFLAEKHNNAIGLSVPAMPVGSPGMEVGERFMPYNVLILFKDGTSEVYAEVKSYEEQF</sequence>
<keyword evidence="1" id="KW-0732">Signal</keyword>